<dbReference type="Proteomes" id="UP000002572">
    <property type="component" value="Chromosome"/>
</dbReference>
<dbReference type="CDD" id="cd10973">
    <property type="entry name" value="CE4_DAC_u4_5s"/>
    <property type="match status" value="1"/>
</dbReference>
<feature type="chain" id="PRO_5003214253" evidence="3">
    <location>
        <begin position="30"/>
        <end position="364"/>
    </location>
</feature>
<dbReference type="InterPro" id="IPR011330">
    <property type="entry name" value="Glyco_hydro/deAcase_b/a-brl"/>
</dbReference>
<dbReference type="InterPro" id="IPR051398">
    <property type="entry name" value="Polysacch_Deacetylase"/>
</dbReference>
<feature type="signal peptide" evidence="3">
    <location>
        <begin position="1"/>
        <end position="29"/>
    </location>
</feature>
<dbReference type="PROSITE" id="PS51677">
    <property type="entry name" value="NODB"/>
    <property type="match status" value="1"/>
</dbReference>
<dbReference type="EMBL" id="CP002432">
    <property type="protein sequence ID" value="ADU64829.1"/>
    <property type="molecule type" value="Genomic_DNA"/>
</dbReference>
<feature type="domain" description="NodB homology" evidence="4">
    <location>
        <begin position="89"/>
        <end position="364"/>
    </location>
</feature>
<organism evidence="5 6">
    <name type="scientific">Desulfurispirillum indicum (strain ATCC BAA-1389 / DSM 22839 / S5)</name>
    <dbReference type="NCBI Taxonomy" id="653733"/>
    <lineage>
        <taxon>Bacteria</taxon>
        <taxon>Pseudomonadati</taxon>
        <taxon>Chrysiogenota</taxon>
        <taxon>Chrysiogenia</taxon>
        <taxon>Chrysiogenales</taxon>
        <taxon>Chrysiogenaceae</taxon>
        <taxon>Desulfurispirillum</taxon>
    </lineage>
</organism>
<keyword evidence="2 3" id="KW-0732">Signal</keyword>
<dbReference type="InterPro" id="IPR002509">
    <property type="entry name" value="NODB_dom"/>
</dbReference>
<accession>E6W4V1</accession>
<name>E6W4V1_DESIS</name>
<keyword evidence="6" id="KW-1185">Reference proteome</keyword>
<dbReference type="GO" id="GO:0005576">
    <property type="term" value="C:extracellular region"/>
    <property type="evidence" value="ECO:0007669"/>
    <property type="project" value="UniProtKB-SubCell"/>
</dbReference>
<dbReference type="eggNOG" id="COG0726">
    <property type="taxonomic scope" value="Bacteria"/>
</dbReference>
<reference evidence="5 6" key="1">
    <citation type="submission" date="2010-12" db="EMBL/GenBank/DDBJ databases">
        <title>Complete sequence of Desulfurispirillum indicum S5.</title>
        <authorList>
            <consortium name="US DOE Joint Genome Institute"/>
            <person name="Lucas S."/>
            <person name="Copeland A."/>
            <person name="Lapidus A."/>
            <person name="Cheng J.-F."/>
            <person name="Goodwin L."/>
            <person name="Pitluck S."/>
            <person name="Chertkov O."/>
            <person name="Held B."/>
            <person name="Detter J.C."/>
            <person name="Han C."/>
            <person name="Tapia R."/>
            <person name="Land M."/>
            <person name="Hauser L."/>
            <person name="Kyrpides N."/>
            <person name="Ivanova N."/>
            <person name="Mikhailova N."/>
            <person name="Haggblom M."/>
            <person name="Rauschenbach I."/>
            <person name="Bini E."/>
            <person name="Woyke T."/>
        </authorList>
    </citation>
    <scope>NUCLEOTIDE SEQUENCE [LARGE SCALE GENOMIC DNA]</scope>
    <source>
        <strain evidence="6">ATCC BAA-1389 / DSM 22839 / S5</strain>
    </source>
</reference>
<dbReference type="PANTHER" id="PTHR34216:SF3">
    <property type="entry name" value="POLY-BETA-1,6-N-ACETYL-D-GLUCOSAMINE N-DEACETYLASE"/>
    <property type="match status" value="1"/>
</dbReference>
<evidence type="ECO:0000259" key="4">
    <source>
        <dbReference type="PROSITE" id="PS51677"/>
    </source>
</evidence>
<dbReference type="Pfam" id="PF01522">
    <property type="entry name" value="Polysacc_deac_1"/>
    <property type="match status" value="1"/>
</dbReference>
<evidence type="ECO:0000313" key="6">
    <source>
        <dbReference type="Proteomes" id="UP000002572"/>
    </source>
</evidence>
<protein>
    <submittedName>
        <fullName evidence="5">Polysaccharide deacetylase</fullName>
    </submittedName>
</protein>
<proteinExistence type="predicted"/>
<evidence type="ECO:0000256" key="3">
    <source>
        <dbReference type="SAM" id="SignalP"/>
    </source>
</evidence>
<dbReference type="PANTHER" id="PTHR34216">
    <property type="match status" value="1"/>
</dbReference>
<evidence type="ECO:0000256" key="2">
    <source>
        <dbReference type="ARBA" id="ARBA00022729"/>
    </source>
</evidence>
<dbReference type="InParanoid" id="E6W4V1"/>
<dbReference type="GO" id="GO:0016810">
    <property type="term" value="F:hydrolase activity, acting on carbon-nitrogen (but not peptide) bonds"/>
    <property type="evidence" value="ECO:0007669"/>
    <property type="project" value="InterPro"/>
</dbReference>
<dbReference type="FunCoup" id="E6W4V1">
    <property type="interactions" value="70"/>
</dbReference>
<dbReference type="OrthoDB" id="9814639at2"/>
<evidence type="ECO:0000313" key="5">
    <source>
        <dbReference type="EMBL" id="ADU64829.1"/>
    </source>
</evidence>
<dbReference type="RefSeq" id="WP_013504718.1">
    <property type="nucleotide sequence ID" value="NC_014836.1"/>
</dbReference>
<comment type="subcellular location">
    <subcellularLocation>
        <location evidence="1">Secreted</location>
    </subcellularLocation>
</comment>
<dbReference type="SUPFAM" id="SSF88713">
    <property type="entry name" value="Glycoside hydrolase/deacetylase"/>
    <property type="match status" value="1"/>
</dbReference>
<sequence>MKNYRGFHRFRALLAALIFTAFFSGAAQAADSCVVLVYHHFATDTPASTSVTPELFEAHLRYLKQNNFNVIFLSEAMELYRQQQPFPSKCVVLTADDAYRSVYSSAMPLLRQYEFPMTIFVTTEGVQRGFGVYMTWEQMREIQGSGLIEYGNHSHTHEHFILRKDGETESQYRQRLRGDFTRARDILKEELGSDHGLFAYPYGEYNREMMEVLRELGYMGIAQHSGAMSHRSDAMVITRFPMAAQFAEMGEFRVKVNSRALPVLSAEPSDPVLRDHDNPYTLTMTLERGNFRENDLACYMSFQGRVPVTWLERGEDTATIEVKTPRPPGKGRTRINCTAPAARGNFFYWYSHPIFNLSDPQALD</sequence>
<dbReference type="Gene3D" id="3.20.20.370">
    <property type="entry name" value="Glycoside hydrolase/deacetylase"/>
    <property type="match status" value="1"/>
</dbReference>
<evidence type="ECO:0000256" key="1">
    <source>
        <dbReference type="ARBA" id="ARBA00004613"/>
    </source>
</evidence>
<dbReference type="KEGG" id="din:Selin_0070"/>
<dbReference type="STRING" id="653733.Selin_0070"/>
<dbReference type="AlphaFoldDB" id="E6W4V1"/>
<gene>
    <name evidence="5" type="ordered locus">Selin_0070</name>
</gene>
<dbReference type="HOGENOM" id="CLU_030024_0_1_0"/>
<dbReference type="GO" id="GO:0005975">
    <property type="term" value="P:carbohydrate metabolic process"/>
    <property type="evidence" value="ECO:0007669"/>
    <property type="project" value="InterPro"/>
</dbReference>